<reference evidence="1 2" key="1">
    <citation type="submission" date="2020-07" db="EMBL/GenBank/DDBJ databases">
        <title>Sequencing the genomes of 1000 actinobacteria strains.</title>
        <authorList>
            <person name="Klenk H.-P."/>
        </authorList>
    </citation>
    <scope>NUCLEOTIDE SEQUENCE [LARGE SCALE GENOMIC DNA]</scope>
    <source>
        <strain evidence="1 2">DSM 43461</strain>
    </source>
</reference>
<comment type="caution">
    <text evidence="1">The sequence shown here is derived from an EMBL/GenBank/DDBJ whole genome shotgun (WGS) entry which is preliminary data.</text>
</comment>
<gene>
    <name evidence="1" type="ORF">BJ999_001477</name>
</gene>
<dbReference type="EMBL" id="JACCBT010000001">
    <property type="protein sequence ID" value="NYE11181.1"/>
    <property type="molecule type" value="Genomic_DNA"/>
</dbReference>
<dbReference type="Proteomes" id="UP000591272">
    <property type="component" value="Unassembled WGS sequence"/>
</dbReference>
<organism evidence="1 2">
    <name type="scientific">Actinomadura citrea</name>
    <dbReference type="NCBI Taxonomy" id="46158"/>
    <lineage>
        <taxon>Bacteria</taxon>
        <taxon>Bacillati</taxon>
        <taxon>Actinomycetota</taxon>
        <taxon>Actinomycetes</taxon>
        <taxon>Streptosporangiales</taxon>
        <taxon>Thermomonosporaceae</taxon>
        <taxon>Actinomadura</taxon>
    </lineage>
</organism>
<evidence type="ECO:0000313" key="1">
    <source>
        <dbReference type="EMBL" id="NYE11181.1"/>
    </source>
</evidence>
<protein>
    <submittedName>
        <fullName evidence="1">Uncharacterized protein</fullName>
    </submittedName>
</protein>
<name>A0A7Y9KBF5_9ACTN</name>
<proteinExistence type="predicted"/>
<sequence length="39" mass="4168">MNLGEAVRMWDPEPGWLNTASYGIPPEPAVEALQGALGE</sequence>
<accession>A0A7Y9KBF5</accession>
<dbReference type="AlphaFoldDB" id="A0A7Y9KBF5"/>
<evidence type="ECO:0000313" key="2">
    <source>
        <dbReference type="Proteomes" id="UP000591272"/>
    </source>
</evidence>
<keyword evidence="2" id="KW-1185">Reference proteome</keyword>